<dbReference type="EMBL" id="BMXS01000009">
    <property type="protein sequence ID" value="GGX93589.1"/>
    <property type="molecule type" value="Genomic_DNA"/>
</dbReference>
<organism evidence="1 2">
    <name type="scientific">Litchfieldella qijiaojingensis</name>
    <dbReference type="NCBI Taxonomy" id="980347"/>
    <lineage>
        <taxon>Bacteria</taxon>
        <taxon>Pseudomonadati</taxon>
        <taxon>Pseudomonadota</taxon>
        <taxon>Gammaproteobacteria</taxon>
        <taxon>Oceanospirillales</taxon>
        <taxon>Halomonadaceae</taxon>
        <taxon>Litchfieldella</taxon>
    </lineage>
</organism>
<dbReference type="Proteomes" id="UP000653056">
    <property type="component" value="Unassembled WGS sequence"/>
</dbReference>
<gene>
    <name evidence="1" type="ORF">GCM10007160_21490</name>
</gene>
<accession>A0ABQ2YUA7</accession>
<comment type="caution">
    <text evidence="1">The sequence shown here is derived from an EMBL/GenBank/DDBJ whole genome shotgun (WGS) entry which is preliminary data.</text>
</comment>
<evidence type="ECO:0000313" key="2">
    <source>
        <dbReference type="Proteomes" id="UP000653056"/>
    </source>
</evidence>
<name>A0ABQ2YUA7_9GAMM</name>
<reference evidence="2" key="1">
    <citation type="journal article" date="2019" name="Int. J. Syst. Evol. Microbiol.">
        <title>The Global Catalogue of Microorganisms (GCM) 10K type strain sequencing project: providing services to taxonomists for standard genome sequencing and annotation.</title>
        <authorList>
            <consortium name="The Broad Institute Genomics Platform"/>
            <consortium name="The Broad Institute Genome Sequencing Center for Infectious Disease"/>
            <person name="Wu L."/>
            <person name="Ma J."/>
        </authorList>
    </citation>
    <scope>NUCLEOTIDE SEQUENCE [LARGE SCALE GENOMIC DNA]</scope>
    <source>
        <strain evidence="2">KCTC 22228</strain>
    </source>
</reference>
<evidence type="ECO:0000313" key="1">
    <source>
        <dbReference type="EMBL" id="GGX93589.1"/>
    </source>
</evidence>
<sequence>MLRRLSFDRYHELFSPARPANPEMSPGQARRRALELQREASADIAMADNFSTAKERMCRLLKVLSNGEALALGSNPAWDEESIAIQGPMEEVERHKLPPIRCGRRWTICSRVSCR</sequence>
<protein>
    <submittedName>
        <fullName evidence="1">Uncharacterized protein</fullName>
    </submittedName>
</protein>
<keyword evidence="2" id="KW-1185">Reference proteome</keyword>
<proteinExistence type="predicted"/>